<evidence type="ECO:0008006" key="3">
    <source>
        <dbReference type="Google" id="ProtNLM"/>
    </source>
</evidence>
<proteinExistence type="predicted"/>
<sequence>MGQFWRLLNLDKSQMESLVKMGETFHEGPLSCIMLSYPPPIKLVPYFKPHPSSPSPVRNKGIHGLPNEIVDEIFGHQEDYVDCIRLALTGRRYWNLARPHIKRAMTANFASLSWAGDRIICVGDGNEVDDLPPALKTGEFTGVDLYFTLQEHFKDAYNFSRPIEGLGRKSLRLKIRGDLMNDFYEHLDKPFPHELSSAHIFMGCIPEDVDDDSLVLRNLSKHEFVRYSELPFDLVPREQWYWSQVDVDLTWAALARICWSTDPGTSMAYDGDMHRGVWAGDRLDIVSVEELQEEGKEGEREREGEVADWKDVSKAVAKELTLILASQFDIALPPSSD</sequence>
<keyword evidence="2" id="KW-1185">Reference proteome</keyword>
<protein>
    <recommendedName>
        <fullName evidence="3">F-box domain-containing protein</fullName>
    </recommendedName>
</protein>
<comment type="caution">
    <text evidence="1">The sequence shown here is derived from an EMBL/GenBank/DDBJ whole genome shotgun (WGS) entry which is preliminary data.</text>
</comment>
<gene>
    <name evidence="1" type="ORF">EVG20_g2773</name>
</gene>
<evidence type="ECO:0000313" key="1">
    <source>
        <dbReference type="EMBL" id="TFY70227.1"/>
    </source>
</evidence>
<dbReference type="OrthoDB" id="2588098at2759"/>
<organism evidence="1 2">
    <name type="scientific">Dentipellis fragilis</name>
    <dbReference type="NCBI Taxonomy" id="205917"/>
    <lineage>
        <taxon>Eukaryota</taxon>
        <taxon>Fungi</taxon>
        <taxon>Dikarya</taxon>
        <taxon>Basidiomycota</taxon>
        <taxon>Agaricomycotina</taxon>
        <taxon>Agaricomycetes</taxon>
        <taxon>Russulales</taxon>
        <taxon>Hericiaceae</taxon>
        <taxon>Dentipellis</taxon>
    </lineage>
</organism>
<dbReference type="Proteomes" id="UP000298327">
    <property type="component" value="Unassembled WGS sequence"/>
</dbReference>
<accession>A0A4Y9Z863</accession>
<evidence type="ECO:0000313" key="2">
    <source>
        <dbReference type="Proteomes" id="UP000298327"/>
    </source>
</evidence>
<reference evidence="1 2" key="1">
    <citation type="submission" date="2019-02" db="EMBL/GenBank/DDBJ databases">
        <title>Genome sequencing of the rare red list fungi Dentipellis fragilis.</title>
        <authorList>
            <person name="Buettner E."/>
            <person name="Kellner H."/>
        </authorList>
    </citation>
    <scope>NUCLEOTIDE SEQUENCE [LARGE SCALE GENOMIC DNA]</scope>
    <source>
        <strain evidence="1 2">DSM 105465</strain>
    </source>
</reference>
<dbReference type="AlphaFoldDB" id="A0A4Y9Z863"/>
<name>A0A4Y9Z863_9AGAM</name>
<dbReference type="EMBL" id="SEOQ01000114">
    <property type="protein sequence ID" value="TFY70227.1"/>
    <property type="molecule type" value="Genomic_DNA"/>
</dbReference>